<sequence>MLNTPWDTGSPLYRRLVITALILTGVGIALAVTGAMLQTDPLVFAALPIIIAGMAAHLAGLVVRGRDARRRSHPTQR</sequence>
<evidence type="ECO:0000256" key="1">
    <source>
        <dbReference type="SAM" id="Phobius"/>
    </source>
</evidence>
<dbReference type="Proteomes" id="UP000199258">
    <property type="component" value="Unassembled WGS sequence"/>
</dbReference>
<protein>
    <submittedName>
        <fullName evidence="2">Uncharacterized protein</fullName>
    </submittedName>
</protein>
<keyword evidence="3" id="KW-1185">Reference proteome</keyword>
<feature type="transmembrane region" description="Helical" evidence="1">
    <location>
        <begin position="12"/>
        <end position="36"/>
    </location>
</feature>
<gene>
    <name evidence="2" type="ORF">SAMN04488693_101355</name>
</gene>
<evidence type="ECO:0000313" key="3">
    <source>
        <dbReference type="Proteomes" id="UP000199258"/>
    </source>
</evidence>
<dbReference type="STRING" id="335973.SAMN04488693_101355"/>
<evidence type="ECO:0000313" key="2">
    <source>
        <dbReference type="EMBL" id="SDH47770.1"/>
    </source>
</evidence>
<dbReference type="EMBL" id="FNDT01000001">
    <property type="protein sequence ID" value="SDH47770.1"/>
    <property type="molecule type" value="Genomic_DNA"/>
</dbReference>
<reference evidence="2 3" key="1">
    <citation type="submission" date="2016-10" db="EMBL/GenBank/DDBJ databases">
        <authorList>
            <person name="de Groot N.N."/>
        </authorList>
    </citation>
    <scope>NUCLEOTIDE SEQUENCE [LARGE SCALE GENOMIC DNA]</scope>
    <source>
        <strain evidence="2 3">NP_1H</strain>
    </source>
</reference>
<accession>A0A1G8CS54</accession>
<keyword evidence="1" id="KW-1133">Transmembrane helix</keyword>
<feature type="transmembrane region" description="Helical" evidence="1">
    <location>
        <begin position="42"/>
        <end position="63"/>
    </location>
</feature>
<name>A0A1G8CS54_9MICC</name>
<proteinExistence type="predicted"/>
<dbReference type="RefSeq" id="WP_026545701.1">
    <property type="nucleotide sequence ID" value="NZ_FNDT01000001.1"/>
</dbReference>
<dbReference type="OrthoDB" id="4950952at2"/>
<keyword evidence="1" id="KW-0472">Membrane</keyword>
<keyword evidence="1" id="KW-0812">Transmembrane</keyword>
<organism evidence="2 3">
    <name type="scientific">Arthrobacter subterraneus</name>
    <dbReference type="NCBI Taxonomy" id="335973"/>
    <lineage>
        <taxon>Bacteria</taxon>
        <taxon>Bacillati</taxon>
        <taxon>Actinomycetota</taxon>
        <taxon>Actinomycetes</taxon>
        <taxon>Micrococcales</taxon>
        <taxon>Micrococcaceae</taxon>
        <taxon>Arthrobacter</taxon>
    </lineage>
</organism>
<dbReference type="AlphaFoldDB" id="A0A1G8CS54"/>